<sequence>PIQNIPPKPCYIHLSKEILEKPNLRKVAQPVSRSYSTYGSMSLLNDHDTELTTMREKSSTLIEQPFDGLSSSATTSIIIENEYEHRASS</sequence>
<reference evidence="1" key="1">
    <citation type="submission" date="2021-02" db="EMBL/GenBank/DDBJ databases">
        <authorList>
            <person name="Nowell W R."/>
        </authorList>
    </citation>
    <scope>NUCLEOTIDE SEQUENCE</scope>
</reference>
<gene>
    <name evidence="1" type="ORF">QYT958_LOCUS43113</name>
</gene>
<dbReference type="AlphaFoldDB" id="A0A822DFV9"/>
<dbReference type="EMBL" id="CAJOBR010059385">
    <property type="protein sequence ID" value="CAF5068984.1"/>
    <property type="molecule type" value="Genomic_DNA"/>
</dbReference>
<name>A0A822DFV9_9BILA</name>
<comment type="caution">
    <text evidence="1">The sequence shown here is derived from an EMBL/GenBank/DDBJ whole genome shotgun (WGS) entry which is preliminary data.</text>
</comment>
<protein>
    <submittedName>
        <fullName evidence="1">Uncharacterized protein</fullName>
    </submittedName>
</protein>
<evidence type="ECO:0000313" key="1">
    <source>
        <dbReference type="EMBL" id="CAF5068984.1"/>
    </source>
</evidence>
<accession>A0A822DFV9</accession>
<dbReference type="Proteomes" id="UP000663848">
    <property type="component" value="Unassembled WGS sequence"/>
</dbReference>
<feature type="non-terminal residue" evidence="1">
    <location>
        <position position="1"/>
    </location>
</feature>
<proteinExistence type="predicted"/>
<organism evidence="1 2">
    <name type="scientific">Rotaria socialis</name>
    <dbReference type="NCBI Taxonomy" id="392032"/>
    <lineage>
        <taxon>Eukaryota</taxon>
        <taxon>Metazoa</taxon>
        <taxon>Spiralia</taxon>
        <taxon>Gnathifera</taxon>
        <taxon>Rotifera</taxon>
        <taxon>Eurotatoria</taxon>
        <taxon>Bdelloidea</taxon>
        <taxon>Philodinida</taxon>
        <taxon>Philodinidae</taxon>
        <taxon>Rotaria</taxon>
    </lineage>
</organism>
<evidence type="ECO:0000313" key="2">
    <source>
        <dbReference type="Proteomes" id="UP000663848"/>
    </source>
</evidence>
<feature type="non-terminal residue" evidence="1">
    <location>
        <position position="89"/>
    </location>
</feature>